<dbReference type="RefSeq" id="WP_378613354.1">
    <property type="nucleotide sequence ID" value="NZ_JBHSAX010000014.1"/>
</dbReference>
<name>A0ABV8DVL3_9NOCA</name>
<dbReference type="EMBL" id="JBHSAX010000014">
    <property type="protein sequence ID" value="MFC3963606.1"/>
    <property type="molecule type" value="Genomic_DNA"/>
</dbReference>
<sequence>MRPPEVLLDDFDTVYDFYRDHRQNRAKALAAYAFLARRFRPRVHFADGAPEAVQALVRSGRPLLIAVNHLSRHDPYTVAAAAWRSPLRRLIGRVRVLAKDELFVDPKLRKQVDMMGAIPVFRGKDHGLRAVNAAGQRMMDCCAERLARGDHLAVFPEGTCNVVDPTRVQPVGSGIGHIAFRAQKLGAAPALLSLALSYGPRPGDGTEPSKQEVVGSSFYFGHPVTELPARPAEISRLVRAELQVALDGAVAAY</sequence>
<evidence type="ECO:0000256" key="2">
    <source>
        <dbReference type="ARBA" id="ARBA00023315"/>
    </source>
</evidence>
<dbReference type="GO" id="GO:0016746">
    <property type="term" value="F:acyltransferase activity"/>
    <property type="evidence" value="ECO:0007669"/>
    <property type="project" value="UniProtKB-KW"/>
</dbReference>
<dbReference type="SUPFAM" id="SSF69593">
    <property type="entry name" value="Glycerol-3-phosphate (1)-acyltransferase"/>
    <property type="match status" value="1"/>
</dbReference>
<keyword evidence="5" id="KW-1185">Reference proteome</keyword>
<evidence type="ECO:0000313" key="4">
    <source>
        <dbReference type="EMBL" id="MFC3963606.1"/>
    </source>
</evidence>
<feature type="domain" description="Phospholipid/glycerol acyltransferase" evidence="3">
    <location>
        <begin position="63"/>
        <end position="199"/>
    </location>
</feature>
<dbReference type="PANTHER" id="PTHR10434:SF11">
    <property type="entry name" value="1-ACYL-SN-GLYCEROL-3-PHOSPHATE ACYLTRANSFERASE"/>
    <property type="match status" value="1"/>
</dbReference>
<proteinExistence type="predicted"/>
<dbReference type="CDD" id="cd07989">
    <property type="entry name" value="LPLAT_AGPAT-like"/>
    <property type="match status" value="1"/>
</dbReference>
<evidence type="ECO:0000259" key="3">
    <source>
        <dbReference type="SMART" id="SM00563"/>
    </source>
</evidence>
<gene>
    <name evidence="4" type="ORF">ACFO0B_16565</name>
</gene>
<comment type="caution">
    <text evidence="4">The sequence shown here is derived from an EMBL/GenBank/DDBJ whole genome shotgun (WGS) entry which is preliminary data.</text>
</comment>
<dbReference type="InterPro" id="IPR002123">
    <property type="entry name" value="Plipid/glycerol_acylTrfase"/>
</dbReference>
<organism evidence="4 5">
    <name type="scientific">Nocardia jiangsuensis</name>
    <dbReference type="NCBI Taxonomy" id="1691563"/>
    <lineage>
        <taxon>Bacteria</taxon>
        <taxon>Bacillati</taxon>
        <taxon>Actinomycetota</taxon>
        <taxon>Actinomycetes</taxon>
        <taxon>Mycobacteriales</taxon>
        <taxon>Nocardiaceae</taxon>
        <taxon>Nocardia</taxon>
    </lineage>
</organism>
<keyword evidence="2 4" id="KW-0012">Acyltransferase</keyword>
<dbReference type="SMART" id="SM00563">
    <property type="entry name" value="PlsC"/>
    <property type="match status" value="1"/>
</dbReference>
<accession>A0ABV8DVL3</accession>
<keyword evidence="1" id="KW-0808">Transferase</keyword>
<dbReference type="Pfam" id="PF01553">
    <property type="entry name" value="Acyltransferase"/>
    <property type="match status" value="1"/>
</dbReference>
<reference evidence="5" key="1">
    <citation type="journal article" date="2019" name="Int. J. Syst. Evol. Microbiol.">
        <title>The Global Catalogue of Microorganisms (GCM) 10K type strain sequencing project: providing services to taxonomists for standard genome sequencing and annotation.</title>
        <authorList>
            <consortium name="The Broad Institute Genomics Platform"/>
            <consortium name="The Broad Institute Genome Sequencing Center for Infectious Disease"/>
            <person name="Wu L."/>
            <person name="Ma J."/>
        </authorList>
    </citation>
    <scope>NUCLEOTIDE SEQUENCE [LARGE SCALE GENOMIC DNA]</scope>
    <source>
        <strain evidence="5">CGMCC 4.7330</strain>
    </source>
</reference>
<protein>
    <submittedName>
        <fullName evidence="4">Lysophospholipid acyltransferase family protein</fullName>
    </submittedName>
</protein>
<evidence type="ECO:0000313" key="5">
    <source>
        <dbReference type="Proteomes" id="UP001595696"/>
    </source>
</evidence>
<evidence type="ECO:0000256" key="1">
    <source>
        <dbReference type="ARBA" id="ARBA00022679"/>
    </source>
</evidence>
<dbReference type="Proteomes" id="UP001595696">
    <property type="component" value="Unassembled WGS sequence"/>
</dbReference>
<dbReference type="PANTHER" id="PTHR10434">
    <property type="entry name" value="1-ACYL-SN-GLYCEROL-3-PHOSPHATE ACYLTRANSFERASE"/>
    <property type="match status" value="1"/>
</dbReference>